<keyword evidence="7 10" id="KW-1133">Transmembrane helix</keyword>
<dbReference type="UniPathway" id="UPA00196"/>
<keyword evidence="9" id="KW-0325">Glycoprotein</keyword>
<comment type="function">
    <text evidence="10">Stabilizing subunit of the glycosylphosphatidylinositol-mannosyltransferase I complex which catalyzes the transfer of the first mannose, via an alpha-1,4 bond from a dolichol-phosphate-mannose (Dol-P-Man) to the glucosaminyl acyl phosphatidylinositol (GlcN-(acyl)PI) intermediate to generate alpha-D-Man-(1-&gt;4)-alpha-D-GlcN-(1-&gt;6)-(1-radyl,2-acyl-sn-glycero-3-phospho)-2-acyl-inositol and participates in the sixth step of the glycosylphosphatidylinositol-anchor biosynthesis. Probably acts by stabilizing the mannosyltransferase PIGM.</text>
</comment>
<dbReference type="OrthoDB" id="5546453at2759"/>
<dbReference type="AlphaFoldDB" id="A0A0N5CYC9"/>
<dbReference type="GO" id="GO:0005789">
    <property type="term" value="C:endoplasmic reticulum membrane"/>
    <property type="evidence" value="ECO:0007669"/>
    <property type="project" value="UniProtKB-SubCell"/>
</dbReference>
<keyword evidence="12" id="KW-1185">Reference proteome</keyword>
<keyword evidence="5 10" id="KW-0812">Transmembrane</keyword>
<evidence type="ECO:0000256" key="5">
    <source>
        <dbReference type="ARBA" id="ARBA00022692"/>
    </source>
</evidence>
<evidence type="ECO:0000256" key="8">
    <source>
        <dbReference type="ARBA" id="ARBA00023136"/>
    </source>
</evidence>
<keyword evidence="4 10" id="KW-0337">GPI-anchor biosynthesis</keyword>
<comment type="subcellular location">
    <subcellularLocation>
        <location evidence="1 10">Endoplasmic reticulum membrane</location>
        <topology evidence="1 10">Single-pass membrane protein</topology>
    </subcellularLocation>
</comment>
<evidence type="ECO:0000313" key="11">
    <source>
        <dbReference type="EMBL" id="VDN02685.1"/>
    </source>
</evidence>
<dbReference type="STRING" id="103827.A0A0N5CYC9"/>
<accession>A0A0N5CYC9</accession>
<evidence type="ECO:0000313" key="13">
    <source>
        <dbReference type="WBParaSite" id="TCLT_0000544801-mRNA-1"/>
    </source>
</evidence>
<dbReference type="GO" id="GO:0006506">
    <property type="term" value="P:GPI anchor biosynthetic process"/>
    <property type="evidence" value="ECO:0007669"/>
    <property type="project" value="UniProtKB-UniPathway"/>
</dbReference>
<evidence type="ECO:0000256" key="9">
    <source>
        <dbReference type="ARBA" id="ARBA00023180"/>
    </source>
</evidence>
<dbReference type="WBParaSite" id="TCLT_0000544801-mRNA-1">
    <property type="protein sequence ID" value="TCLT_0000544801-mRNA-1"/>
    <property type="gene ID" value="TCLT_0000544801"/>
</dbReference>
<comment type="similarity">
    <text evidence="3 10">Belongs to the PIGX family.</text>
</comment>
<evidence type="ECO:0000256" key="3">
    <source>
        <dbReference type="ARBA" id="ARBA00010345"/>
    </source>
</evidence>
<evidence type="ECO:0000313" key="12">
    <source>
        <dbReference type="Proteomes" id="UP000276776"/>
    </source>
</evidence>
<name>A0A0N5CYC9_THECL</name>
<feature type="signal peptide" evidence="10">
    <location>
        <begin position="1"/>
        <end position="19"/>
    </location>
</feature>
<dbReference type="EMBL" id="UYYF01004339">
    <property type="protein sequence ID" value="VDN02685.1"/>
    <property type="molecule type" value="Genomic_DNA"/>
</dbReference>
<dbReference type="Proteomes" id="UP000276776">
    <property type="component" value="Unassembled WGS sequence"/>
</dbReference>
<feature type="transmembrane region" description="Helical" evidence="10">
    <location>
        <begin position="189"/>
        <end position="210"/>
    </location>
</feature>
<dbReference type="Pfam" id="PF08320">
    <property type="entry name" value="PIG-X"/>
    <property type="match status" value="1"/>
</dbReference>
<comment type="pathway">
    <text evidence="2 10">Glycolipid biosynthesis; glycosylphosphatidylinositol-anchor biosynthesis.</text>
</comment>
<reference evidence="11 12" key="2">
    <citation type="submission" date="2018-11" db="EMBL/GenBank/DDBJ databases">
        <authorList>
            <consortium name="Pathogen Informatics"/>
        </authorList>
    </citation>
    <scope>NUCLEOTIDE SEQUENCE [LARGE SCALE GENOMIC DNA]</scope>
</reference>
<keyword evidence="6 10" id="KW-0256">Endoplasmic reticulum</keyword>
<keyword evidence="10" id="KW-0732">Signal</keyword>
<dbReference type="PANTHER" id="PTHR28650">
    <property type="entry name" value="PHOSPHATIDYLINOSITOL-GLYCAN BIOSYNTHESIS CLASS X PROTEIN"/>
    <property type="match status" value="1"/>
</dbReference>
<sequence>MELWLFLTFLILKSFSSQCCEWVNAVTIRKAIGSKNRFLDCFLGYKFTIPAGAFVDVDSWKELHTHTYVETVFDVEMPMEKSRDAPLYVCPKRRLRKNFVFNDSFEIPLHLRYHAATGQEAEVSILAPQLLLRCMENSTFLTVPCRKYLFKAPCDCSTESFCQWLMIPFLEHSSVKFKIPTGNKASLRFILIITIFVVLCCALTIVLSSISKITKTKME</sequence>
<evidence type="ECO:0000256" key="1">
    <source>
        <dbReference type="ARBA" id="ARBA00004389"/>
    </source>
</evidence>
<protein>
    <recommendedName>
        <fullName evidence="10">Phosphatidylinositol-glycan biosynthesis class X protein</fullName>
    </recommendedName>
</protein>
<evidence type="ECO:0000256" key="4">
    <source>
        <dbReference type="ARBA" id="ARBA00022502"/>
    </source>
</evidence>
<dbReference type="InterPro" id="IPR040039">
    <property type="entry name" value="PIGX"/>
</dbReference>
<feature type="chain" id="PRO_5043073301" description="Phosphatidylinositol-glycan biosynthesis class X protein" evidence="10">
    <location>
        <begin position="20"/>
        <end position="219"/>
    </location>
</feature>
<dbReference type="InterPro" id="IPR013233">
    <property type="entry name" value="PIG-X/PBN1"/>
</dbReference>
<evidence type="ECO:0000256" key="6">
    <source>
        <dbReference type="ARBA" id="ARBA00022824"/>
    </source>
</evidence>
<evidence type="ECO:0000256" key="2">
    <source>
        <dbReference type="ARBA" id="ARBA00004687"/>
    </source>
</evidence>
<dbReference type="PANTHER" id="PTHR28650:SF1">
    <property type="entry name" value="PHOSPHATIDYLINOSITOL-GLYCAN BIOSYNTHESIS CLASS X PROTEIN"/>
    <property type="match status" value="1"/>
</dbReference>
<gene>
    <name evidence="11" type="ORF">TCLT_LOCUS5437</name>
</gene>
<organism evidence="13">
    <name type="scientific">Thelazia callipaeda</name>
    <name type="common">Oriental eyeworm</name>
    <name type="synonym">Parasitic nematode</name>
    <dbReference type="NCBI Taxonomy" id="103827"/>
    <lineage>
        <taxon>Eukaryota</taxon>
        <taxon>Metazoa</taxon>
        <taxon>Ecdysozoa</taxon>
        <taxon>Nematoda</taxon>
        <taxon>Chromadorea</taxon>
        <taxon>Rhabditida</taxon>
        <taxon>Spirurina</taxon>
        <taxon>Spiruromorpha</taxon>
        <taxon>Thelazioidea</taxon>
        <taxon>Thelaziidae</taxon>
        <taxon>Thelazia</taxon>
    </lineage>
</organism>
<dbReference type="OMA" id="RCMENST"/>
<proteinExistence type="inferred from homology"/>
<reference evidence="13" key="1">
    <citation type="submission" date="2017-02" db="UniProtKB">
        <authorList>
            <consortium name="WormBaseParasite"/>
        </authorList>
    </citation>
    <scope>IDENTIFICATION</scope>
</reference>
<evidence type="ECO:0000256" key="10">
    <source>
        <dbReference type="RuleBase" id="RU366056"/>
    </source>
</evidence>
<evidence type="ECO:0000256" key="7">
    <source>
        <dbReference type="ARBA" id="ARBA00022989"/>
    </source>
</evidence>
<keyword evidence="8 10" id="KW-0472">Membrane</keyword>